<proteinExistence type="predicted"/>
<organism evidence="1 2">
    <name type="scientific">Pleurodeles waltl</name>
    <name type="common">Iberian ribbed newt</name>
    <dbReference type="NCBI Taxonomy" id="8319"/>
    <lineage>
        <taxon>Eukaryota</taxon>
        <taxon>Metazoa</taxon>
        <taxon>Chordata</taxon>
        <taxon>Craniata</taxon>
        <taxon>Vertebrata</taxon>
        <taxon>Euteleostomi</taxon>
        <taxon>Amphibia</taxon>
        <taxon>Batrachia</taxon>
        <taxon>Caudata</taxon>
        <taxon>Salamandroidea</taxon>
        <taxon>Salamandridae</taxon>
        <taxon>Pleurodelinae</taxon>
        <taxon>Pleurodeles</taxon>
    </lineage>
</organism>
<dbReference type="Proteomes" id="UP001066276">
    <property type="component" value="Chromosome 2_2"/>
</dbReference>
<protein>
    <submittedName>
        <fullName evidence="1">Uncharacterized protein</fullName>
    </submittedName>
</protein>
<accession>A0AAV7V274</accession>
<comment type="caution">
    <text evidence="1">The sequence shown here is derived from an EMBL/GenBank/DDBJ whole genome shotgun (WGS) entry which is preliminary data.</text>
</comment>
<dbReference type="EMBL" id="JANPWB010000004">
    <property type="protein sequence ID" value="KAJ1194881.1"/>
    <property type="molecule type" value="Genomic_DNA"/>
</dbReference>
<gene>
    <name evidence="1" type="ORF">NDU88_004166</name>
</gene>
<dbReference type="AlphaFoldDB" id="A0AAV7V274"/>
<name>A0AAV7V274_PLEWA</name>
<reference evidence="1" key="1">
    <citation type="journal article" date="2022" name="bioRxiv">
        <title>Sequencing and chromosome-scale assembly of the giantPleurodeles waltlgenome.</title>
        <authorList>
            <person name="Brown T."/>
            <person name="Elewa A."/>
            <person name="Iarovenko S."/>
            <person name="Subramanian E."/>
            <person name="Araus A.J."/>
            <person name="Petzold A."/>
            <person name="Susuki M."/>
            <person name="Suzuki K.-i.T."/>
            <person name="Hayashi T."/>
            <person name="Toyoda A."/>
            <person name="Oliveira C."/>
            <person name="Osipova E."/>
            <person name="Leigh N.D."/>
            <person name="Simon A."/>
            <person name="Yun M.H."/>
        </authorList>
    </citation>
    <scope>NUCLEOTIDE SEQUENCE</scope>
    <source>
        <strain evidence="1">20211129_DDA</strain>
        <tissue evidence="1">Liver</tissue>
    </source>
</reference>
<keyword evidence="2" id="KW-1185">Reference proteome</keyword>
<evidence type="ECO:0000313" key="2">
    <source>
        <dbReference type="Proteomes" id="UP001066276"/>
    </source>
</evidence>
<evidence type="ECO:0000313" key="1">
    <source>
        <dbReference type="EMBL" id="KAJ1194881.1"/>
    </source>
</evidence>
<sequence>MHYAVAESMTIDEACDTGSCLVGEEASGPCRDLLCDAWVQRTRCVPLGQCQHWAASVSKKLGRTCTEMRKE</sequence>